<comment type="caution">
    <text evidence="2">The sequence shown here is derived from an EMBL/GenBank/DDBJ whole genome shotgun (WGS) entry which is preliminary data.</text>
</comment>
<dbReference type="Proteomes" id="UP001215280">
    <property type="component" value="Unassembled WGS sequence"/>
</dbReference>
<evidence type="ECO:0000313" key="3">
    <source>
        <dbReference type="Proteomes" id="UP001215280"/>
    </source>
</evidence>
<feature type="transmembrane region" description="Helical" evidence="1">
    <location>
        <begin position="43"/>
        <end position="65"/>
    </location>
</feature>
<keyword evidence="1" id="KW-0812">Transmembrane</keyword>
<proteinExistence type="predicted"/>
<feature type="non-terminal residue" evidence="2">
    <location>
        <position position="1"/>
    </location>
</feature>
<organism evidence="2 3">
    <name type="scientific">Mycena maculata</name>
    <dbReference type="NCBI Taxonomy" id="230809"/>
    <lineage>
        <taxon>Eukaryota</taxon>
        <taxon>Fungi</taxon>
        <taxon>Dikarya</taxon>
        <taxon>Basidiomycota</taxon>
        <taxon>Agaricomycotina</taxon>
        <taxon>Agaricomycetes</taxon>
        <taxon>Agaricomycetidae</taxon>
        <taxon>Agaricales</taxon>
        <taxon>Marasmiineae</taxon>
        <taxon>Mycenaceae</taxon>
        <taxon>Mycena</taxon>
    </lineage>
</organism>
<evidence type="ECO:0000256" key="1">
    <source>
        <dbReference type="SAM" id="Phobius"/>
    </source>
</evidence>
<feature type="transmembrane region" description="Helical" evidence="1">
    <location>
        <begin position="6"/>
        <end position="31"/>
    </location>
</feature>
<gene>
    <name evidence="2" type="ORF">DFH07DRAFT_749539</name>
</gene>
<accession>A0AAD7N3R0</accession>
<keyword evidence="1" id="KW-0472">Membrane</keyword>
<evidence type="ECO:0000313" key="2">
    <source>
        <dbReference type="EMBL" id="KAJ7744235.1"/>
    </source>
</evidence>
<keyword evidence="1" id="KW-1133">Transmembrane helix</keyword>
<feature type="transmembrane region" description="Helical" evidence="1">
    <location>
        <begin position="125"/>
        <end position="142"/>
    </location>
</feature>
<dbReference type="AlphaFoldDB" id="A0AAD7N3R0"/>
<name>A0AAD7N3R0_9AGAR</name>
<sequence>TTRLITLFIGCFLYGILLTTFVPCIHSLLFSSTKHFELKLKHPILIATGSILMFLVSSFGVVLSLQDVIDVFIDYNGPGGALEFYTTVNGAWKRWMAIVEDSVQAILGDILLIYGCYVLYNRSWCVIALPAVSWLALPVTFLRQ</sequence>
<protein>
    <submittedName>
        <fullName evidence="2">Uncharacterized protein</fullName>
    </submittedName>
</protein>
<dbReference type="EMBL" id="JARJLG010000108">
    <property type="protein sequence ID" value="KAJ7744235.1"/>
    <property type="molecule type" value="Genomic_DNA"/>
</dbReference>
<reference evidence="2" key="1">
    <citation type="submission" date="2023-03" db="EMBL/GenBank/DDBJ databases">
        <title>Massive genome expansion in bonnet fungi (Mycena s.s.) driven by repeated elements and novel gene families across ecological guilds.</title>
        <authorList>
            <consortium name="Lawrence Berkeley National Laboratory"/>
            <person name="Harder C.B."/>
            <person name="Miyauchi S."/>
            <person name="Viragh M."/>
            <person name="Kuo A."/>
            <person name="Thoen E."/>
            <person name="Andreopoulos B."/>
            <person name="Lu D."/>
            <person name="Skrede I."/>
            <person name="Drula E."/>
            <person name="Henrissat B."/>
            <person name="Morin E."/>
            <person name="Kohler A."/>
            <person name="Barry K."/>
            <person name="LaButti K."/>
            <person name="Morin E."/>
            <person name="Salamov A."/>
            <person name="Lipzen A."/>
            <person name="Mereny Z."/>
            <person name="Hegedus B."/>
            <person name="Baldrian P."/>
            <person name="Stursova M."/>
            <person name="Weitz H."/>
            <person name="Taylor A."/>
            <person name="Grigoriev I.V."/>
            <person name="Nagy L.G."/>
            <person name="Martin F."/>
            <person name="Kauserud H."/>
        </authorList>
    </citation>
    <scope>NUCLEOTIDE SEQUENCE</scope>
    <source>
        <strain evidence="2">CBHHK188m</strain>
    </source>
</reference>
<keyword evidence="3" id="KW-1185">Reference proteome</keyword>